<evidence type="ECO:0008006" key="3">
    <source>
        <dbReference type="Google" id="ProtNLM"/>
    </source>
</evidence>
<protein>
    <recommendedName>
        <fullName evidence="3">Mobilization protein</fullName>
    </recommendedName>
</protein>
<accession>H1Y3H6</accession>
<evidence type="ECO:0000313" key="2">
    <source>
        <dbReference type="Proteomes" id="UP000002774"/>
    </source>
</evidence>
<dbReference type="HOGENOM" id="CLU_135059_1_0_10"/>
<gene>
    <name evidence="1" type="ORF">Mucpa_5675</name>
</gene>
<dbReference type="STRING" id="714943.Mucpa_5675"/>
<proteinExistence type="predicted"/>
<name>H1Y3H6_9SPHI</name>
<dbReference type="AlphaFoldDB" id="H1Y3H6"/>
<keyword evidence="2" id="KW-1185">Reference proteome</keyword>
<dbReference type="eggNOG" id="ENOG50340Q4">
    <property type="taxonomic scope" value="Bacteria"/>
</dbReference>
<sequence>MSRPKATLRDQLYSYPVRTRVDKATQERLEKLLAESACQSLAEVARKILAQEKILCLYKDISMNGVMEELTSIRKELKAIGVSLNQVTKAFHSSKSENQRAFYALRQTELAKTIEQKTDRLLVLVAKLTQKWL</sequence>
<dbReference type="RefSeq" id="WP_008511094.1">
    <property type="nucleotide sequence ID" value="NZ_CM001403.1"/>
</dbReference>
<dbReference type="Pfam" id="PF19514">
    <property type="entry name" value="MobC_2"/>
    <property type="match status" value="1"/>
</dbReference>
<dbReference type="OrthoDB" id="678846at2"/>
<organism evidence="1 2">
    <name type="scientific">Mucilaginibacter paludis DSM 18603</name>
    <dbReference type="NCBI Taxonomy" id="714943"/>
    <lineage>
        <taxon>Bacteria</taxon>
        <taxon>Pseudomonadati</taxon>
        <taxon>Bacteroidota</taxon>
        <taxon>Sphingobacteriia</taxon>
        <taxon>Sphingobacteriales</taxon>
        <taxon>Sphingobacteriaceae</taxon>
        <taxon>Mucilaginibacter</taxon>
    </lineage>
</organism>
<reference evidence="1" key="1">
    <citation type="submission" date="2011-09" db="EMBL/GenBank/DDBJ databases">
        <title>The permanent draft genome of Mucilaginibacter paludis DSM 18603.</title>
        <authorList>
            <consortium name="US DOE Joint Genome Institute (JGI-PGF)"/>
            <person name="Lucas S."/>
            <person name="Han J."/>
            <person name="Lapidus A."/>
            <person name="Bruce D."/>
            <person name="Goodwin L."/>
            <person name="Pitluck S."/>
            <person name="Peters L."/>
            <person name="Kyrpides N."/>
            <person name="Mavromatis K."/>
            <person name="Ivanova N."/>
            <person name="Mikhailova N."/>
            <person name="Held B."/>
            <person name="Detter J.C."/>
            <person name="Tapia R."/>
            <person name="Han C."/>
            <person name="Land M."/>
            <person name="Hauser L."/>
            <person name="Markowitz V."/>
            <person name="Cheng J.-F."/>
            <person name="Hugenholtz P."/>
            <person name="Woyke T."/>
            <person name="Wu D."/>
            <person name="Tindall B."/>
            <person name="Brambilla E."/>
            <person name="Klenk H.-P."/>
            <person name="Eisen J.A."/>
        </authorList>
    </citation>
    <scope>NUCLEOTIDE SEQUENCE [LARGE SCALE GENOMIC DNA]</scope>
    <source>
        <strain evidence="1">DSM 18603</strain>
    </source>
</reference>
<dbReference type="InterPro" id="IPR045788">
    <property type="entry name" value="MobC_2"/>
</dbReference>
<dbReference type="Proteomes" id="UP000002774">
    <property type="component" value="Chromosome"/>
</dbReference>
<evidence type="ECO:0000313" key="1">
    <source>
        <dbReference type="EMBL" id="EHQ29744.1"/>
    </source>
</evidence>
<dbReference type="EMBL" id="CM001403">
    <property type="protein sequence ID" value="EHQ29744.1"/>
    <property type="molecule type" value="Genomic_DNA"/>
</dbReference>